<dbReference type="PROSITE" id="PS50109">
    <property type="entry name" value="HIS_KIN"/>
    <property type="match status" value="1"/>
</dbReference>
<dbReference type="FunFam" id="1.10.287.130:FF:000038">
    <property type="entry name" value="Sensory transduction histidine kinase"/>
    <property type="match status" value="1"/>
</dbReference>
<protein>
    <recommendedName>
        <fullName evidence="13">Circadian input-output histidine kinase CikA</fullName>
        <ecNumber evidence="4">2.7.13.3</ecNumber>
    </recommendedName>
</protein>
<keyword evidence="8 19" id="KW-0418">Kinase</keyword>
<dbReference type="Pfam" id="PF02518">
    <property type="entry name" value="HATPase_c"/>
    <property type="match status" value="1"/>
</dbReference>
<name>A0AAV3XJN0_9CYAN</name>
<evidence type="ECO:0000256" key="13">
    <source>
        <dbReference type="ARBA" id="ARBA00074306"/>
    </source>
</evidence>
<evidence type="ECO:0000313" key="19">
    <source>
        <dbReference type="EMBL" id="GET40375.1"/>
    </source>
</evidence>
<dbReference type="PRINTS" id="PR00344">
    <property type="entry name" value="BCTRLSENSOR"/>
</dbReference>
<dbReference type="CDD" id="cd00130">
    <property type="entry name" value="PAS"/>
    <property type="match status" value="1"/>
</dbReference>
<evidence type="ECO:0000256" key="14">
    <source>
        <dbReference type="PROSITE-ProRule" id="PRU00169"/>
    </source>
</evidence>
<dbReference type="Proteomes" id="UP001050975">
    <property type="component" value="Unassembled WGS sequence"/>
</dbReference>
<dbReference type="PROSITE" id="PS50112">
    <property type="entry name" value="PAS"/>
    <property type="match status" value="1"/>
</dbReference>
<feature type="domain" description="Histidine kinase" evidence="15">
    <location>
        <begin position="318"/>
        <end position="559"/>
    </location>
</feature>
<dbReference type="InterPro" id="IPR036097">
    <property type="entry name" value="HisK_dim/P_sf"/>
</dbReference>
<dbReference type="Pfam" id="PF00512">
    <property type="entry name" value="HisKA"/>
    <property type="match status" value="1"/>
</dbReference>
<comment type="caution">
    <text evidence="19">The sequence shown here is derived from an EMBL/GenBank/DDBJ whole genome shotgun (WGS) entry which is preliminary data.</text>
</comment>
<evidence type="ECO:0000313" key="20">
    <source>
        <dbReference type="Proteomes" id="UP001050975"/>
    </source>
</evidence>
<accession>A0AAV3XJN0</accession>
<evidence type="ECO:0000256" key="9">
    <source>
        <dbReference type="ARBA" id="ARBA00022840"/>
    </source>
</evidence>
<dbReference type="CDD" id="cd00082">
    <property type="entry name" value="HisKA"/>
    <property type="match status" value="1"/>
</dbReference>
<dbReference type="InterPro" id="IPR005467">
    <property type="entry name" value="His_kinase_dom"/>
</dbReference>
<dbReference type="InterPro" id="IPR000014">
    <property type="entry name" value="PAS"/>
</dbReference>
<dbReference type="RefSeq" id="WP_226586215.1">
    <property type="nucleotide sequence ID" value="NZ_BLAY01000089.1"/>
</dbReference>
<sequence>MALPQNTKAIAKILVVDDLPDNLRLLVKVLRENGYAVRPVPDGYLALEAVKKSPPDLILLDILMPNLDGYELCQKLKADPQTRDIPVIFLSAISEGLDKAKAFQIGGADYIIKPFYVEEVLARIQHQLNLRSMQAQLRQRNQKLIKRNTRLRQEIRARRQAEAALRNSQYFLQKIADTVPQILFLFDLKQGTNVYLNQQYTTFLGYSAAEISQASRQWLIDCFHPDDQHLWNDISRRFINLGDNEVLSTEYRFRHKNGEWRWLLAREVVFSRDDLGCPTQILCSVEDINSRKLAEAELQQAKEAAEAANRAKSIFIANMSHELRTPLNAILGFSQLMNYDANLSKKQLENLNIIHRSGEHLLTLINQVLDLSKIEAGRMALSENNFNLHHLLADVEDMFSLRAKNKGLQLEFDCGPDVSKYIRTDEVKLRQVLINLIGNAIKFTASGSVRVVIRQKQLTTDKGRRTIQFEVKDTGVGIAAEEFKKLFRPFVQTTSGQKVQEGTGLGLTISHQFVRLMGGKITVISGGKIFTPGTPPRELNDDAIPKEGTRFLFDIPVGIADGIVENQPQSRRLIALAPNQPKYRILVVDDSDINRQLLVQLISPVGFEVREASNGSEAIEIWESWSPHLIWMDMLMPVMDGYEATKRIKSTTKGQATPVIALTASVFEEEKSVVLSAGCNDFVRKPFQEETIFDIMAKYLGVSYIYEEKDPPSRPGNVTVEPLNLTVILAAMSKKWIAKLHEAALDADSELVSQLIEEIPSSHALELMTLKDWVNKFEFEKILDLTEPLVGQK</sequence>
<gene>
    <name evidence="19" type="ORF">MiSe_51840</name>
</gene>
<dbReference type="Gene3D" id="3.30.450.20">
    <property type="entry name" value="PAS domain"/>
    <property type="match status" value="1"/>
</dbReference>
<evidence type="ECO:0000259" key="17">
    <source>
        <dbReference type="PROSITE" id="PS50112"/>
    </source>
</evidence>
<evidence type="ECO:0000256" key="1">
    <source>
        <dbReference type="ARBA" id="ARBA00000085"/>
    </source>
</evidence>
<dbReference type="SUPFAM" id="SSF52172">
    <property type="entry name" value="CheY-like"/>
    <property type="match status" value="2"/>
</dbReference>
<dbReference type="InterPro" id="IPR003661">
    <property type="entry name" value="HisK_dim/P_dom"/>
</dbReference>
<dbReference type="InterPro" id="IPR001789">
    <property type="entry name" value="Sig_transdc_resp-reg_receiver"/>
</dbReference>
<dbReference type="SMART" id="SM00091">
    <property type="entry name" value="PAS"/>
    <property type="match status" value="1"/>
</dbReference>
<keyword evidence="11" id="KW-0472">Membrane</keyword>
<dbReference type="Pfam" id="PF08447">
    <property type="entry name" value="PAS_3"/>
    <property type="match status" value="1"/>
</dbReference>
<evidence type="ECO:0000259" key="16">
    <source>
        <dbReference type="PROSITE" id="PS50110"/>
    </source>
</evidence>
<keyword evidence="20" id="KW-1185">Reference proteome</keyword>
<dbReference type="PANTHER" id="PTHR43047">
    <property type="entry name" value="TWO-COMPONENT HISTIDINE PROTEIN KINASE"/>
    <property type="match status" value="1"/>
</dbReference>
<keyword evidence="10" id="KW-0902">Two-component regulatory system</keyword>
<dbReference type="Gene3D" id="3.30.565.10">
    <property type="entry name" value="Histidine kinase-like ATPase, C-terminal domain"/>
    <property type="match status" value="1"/>
</dbReference>
<dbReference type="GO" id="GO:0000155">
    <property type="term" value="F:phosphorelay sensor kinase activity"/>
    <property type="evidence" value="ECO:0007669"/>
    <property type="project" value="InterPro"/>
</dbReference>
<comment type="similarity">
    <text evidence="3">In the N-terminal section; belongs to the phytochrome family.</text>
</comment>
<evidence type="ECO:0000256" key="7">
    <source>
        <dbReference type="ARBA" id="ARBA00022741"/>
    </source>
</evidence>
<keyword evidence="5 14" id="KW-0597">Phosphoprotein</keyword>
<dbReference type="InterPro" id="IPR000700">
    <property type="entry name" value="PAS-assoc_C"/>
</dbReference>
<dbReference type="Gene3D" id="1.10.287.130">
    <property type="match status" value="1"/>
</dbReference>
<dbReference type="EMBL" id="BLAY01000089">
    <property type="protein sequence ID" value="GET40375.1"/>
    <property type="molecule type" value="Genomic_DNA"/>
</dbReference>
<keyword evidence="9" id="KW-0067">ATP-binding</keyword>
<evidence type="ECO:0000256" key="2">
    <source>
        <dbReference type="ARBA" id="ARBA00004370"/>
    </source>
</evidence>
<evidence type="ECO:0000256" key="5">
    <source>
        <dbReference type="ARBA" id="ARBA00022553"/>
    </source>
</evidence>
<feature type="domain" description="Response regulatory" evidence="16">
    <location>
        <begin position="12"/>
        <end position="128"/>
    </location>
</feature>
<dbReference type="EC" id="2.7.13.3" evidence="4"/>
<keyword evidence="12" id="KW-0131">Cell cycle</keyword>
<dbReference type="Pfam" id="PF00072">
    <property type="entry name" value="Response_reg"/>
    <property type="match status" value="2"/>
</dbReference>
<dbReference type="SMART" id="SM00388">
    <property type="entry name" value="HisKA"/>
    <property type="match status" value="1"/>
</dbReference>
<dbReference type="PROSITE" id="PS50110">
    <property type="entry name" value="RESPONSE_REGULATORY"/>
    <property type="match status" value="2"/>
</dbReference>
<dbReference type="InterPro" id="IPR004358">
    <property type="entry name" value="Sig_transdc_His_kin-like_C"/>
</dbReference>
<evidence type="ECO:0000259" key="15">
    <source>
        <dbReference type="PROSITE" id="PS50109"/>
    </source>
</evidence>
<feature type="domain" description="Response regulatory" evidence="16">
    <location>
        <begin position="584"/>
        <end position="700"/>
    </location>
</feature>
<evidence type="ECO:0000256" key="4">
    <source>
        <dbReference type="ARBA" id="ARBA00012438"/>
    </source>
</evidence>
<evidence type="ECO:0000256" key="3">
    <source>
        <dbReference type="ARBA" id="ARBA00006402"/>
    </source>
</evidence>
<keyword evidence="6" id="KW-0808">Transferase</keyword>
<evidence type="ECO:0000256" key="11">
    <source>
        <dbReference type="ARBA" id="ARBA00023136"/>
    </source>
</evidence>
<dbReference type="FunFam" id="3.30.565.10:FF:000010">
    <property type="entry name" value="Sensor histidine kinase RcsC"/>
    <property type="match status" value="1"/>
</dbReference>
<dbReference type="PANTHER" id="PTHR43047:SF72">
    <property type="entry name" value="OSMOSENSING HISTIDINE PROTEIN KINASE SLN1"/>
    <property type="match status" value="1"/>
</dbReference>
<dbReference type="SUPFAM" id="SSF55785">
    <property type="entry name" value="PYP-like sensor domain (PAS domain)"/>
    <property type="match status" value="1"/>
</dbReference>
<proteinExistence type="inferred from homology"/>
<dbReference type="AlphaFoldDB" id="A0AAV3XJN0"/>
<reference evidence="19" key="1">
    <citation type="submission" date="2019-10" db="EMBL/GenBank/DDBJ databases">
        <title>Draft genome sequece of Microseira wollei NIES-4236.</title>
        <authorList>
            <person name="Yamaguchi H."/>
            <person name="Suzuki S."/>
            <person name="Kawachi M."/>
        </authorList>
    </citation>
    <scope>NUCLEOTIDE SEQUENCE</scope>
    <source>
        <strain evidence="19">NIES-4236</strain>
    </source>
</reference>
<dbReference type="GO" id="GO:0005886">
    <property type="term" value="C:plasma membrane"/>
    <property type="evidence" value="ECO:0007669"/>
    <property type="project" value="TreeGrafter"/>
</dbReference>
<dbReference type="SMART" id="SM00387">
    <property type="entry name" value="HATPase_c"/>
    <property type="match status" value="1"/>
</dbReference>
<dbReference type="InterPro" id="IPR013655">
    <property type="entry name" value="PAS_fold_3"/>
</dbReference>
<dbReference type="InterPro" id="IPR003594">
    <property type="entry name" value="HATPase_dom"/>
</dbReference>
<dbReference type="InterPro" id="IPR001610">
    <property type="entry name" value="PAC"/>
</dbReference>
<evidence type="ECO:0000256" key="8">
    <source>
        <dbReference type="ARBA" id="ARBA00022777"/>
    </source>
</evidence>
<comment type="catalytic activity">
    <reaction evidence="1">
        <text>ATP + protein L-histidine = ADP + protein N-phospho-L-histidine.</text>
        <dbReference type="EC" id="2.7.13.3"/>
    </reaction>
</comment>
<dbReference type="CDD" id="cd16922">
    <property type="entry name" value="HATPase_EvgS-ArcB-TorS-like"/>
    <property type="match status" value="1"/>
</dbReference>
<organism evidence="19 20">
    <name type="scientific">Microseira wollei NIES-4236</name>
    <dbReference type="NCBI Taxonomy" id="2530354"/>
    <lineage>
        <taxon>Bacteria</taxon>
        <taxon>Bacillati</taxon>
        <taxon>Cyanobacteriota</taxon>
        <taxon>Cyanophyceae</taxon>
        <taxon>Oscillatoriophycideae</taxon>
        <taxon>Aerosakkonematales</taxon>
        <taxon>Aerosakkonemataceae</taxon>
        <taxon>Microseira</taxon>
    </lineage>
</organism>
<dbReference type="PROSITE" id="PS50113">
    <property type="entry name" value="PAC"/>
    <property type="match status" value="1"/>
</dbReference>
<feature type="modified residue" description="4-aspartylphosphate" evidence="14">
    <location>
        <position position="633"/>
    </location>
</feature>
<dbReference type="GO" id="GO:0005524">
    <property type="term" value="F:ATP binding"/>
    <property type="evidence" value="ECO:0007669"/>
    <property type="project" value="UniProtKB-KW"/>
</dbReference>
<dbReference type="Gene3D" id="3.40.50.2300">
    <property type="match status" value="2"/>
</dbReference>
<evidence type="ECO:0000259" key="18">
    <source>
        <dbReference type="PROSITE" id="PS50113"/>
    </source>
</evidence>
<dbReference type="InterPro" id="IPR011006">
    <property type="entry name" value="CheY-like_superfamily"/>
</dbReference>
<dbReference type="CDD" id="cd19920">
    <property type="entry name" value="REC_PA4781-like"/>
    <property type="match status" value="1"/>
</dbReference>
<dbReference type="SUPFAM" id="SSF47384">
    <property type="entry name" value="Homodimeric domain of signal transducing histidine kinase"/>
    <property type="match status" value="1"/>
</dbReference>
<evidence type="ECO:0000256" key="6">
    <source>
        <dbReference type="ARBA" id="ARBA00022679"/>
    </source>
</evidence>
<dbReference type="SMART" id="SM00086">
    <property type="entry name" value="PAC"/>
    <property type="match status" value="1"/>
</dbReference>
<dbReference type="GO" id="GO:0009927">
    <property type="term" value="F:histidine phosphotransfer kinase activity"/>
    <property type="evidence" value="ECO:0007669"/>
    <property type="project" value="TreeGrafter"/>
</dbReference>
<keyword evidence="7" id="KW-0547">Nucleotide-binding</keyword>
<comment type="subcellular location">
    <subcellularLocation>
        <location evidence="2">Membrane</location>
    </subcellularLocation>
</comment>
<evidence type="ECO:0000256" key="10">
    <source>
        <dbReference type="ARBA" id="ARBA00023012"/>
    </source>
</evidence>
<evidence type="ECO:0000256" key="12">
    <source>
        <dbReference type="ARBA" id="ARBA00023306"/>
    </source>
</evidence>
<dbReference type="SMART" id="SM00448">
    <property type="entry name" value="REC"/>
    <property type="match status" value="2"/>
</dbReference>
<feature type="domain" description="PAS" evidence="17">
    <location>
        <begin position="168"/>
        <end position="242"/>
    </location>
</feature>
<dbReference type="InterPro" id="IPR035965">
    <property type="entry name" value="PAS-like_dom_sf"/>
</dbReference>
<dbReference type="SUPFAM" id="SSF55874">
    <property type="entry name" value="ATPase domain of HSP90 chaperone/DNA topoisomerase II/histidine kinase"/>
    <property type="match status" value="1"/>
</dbReference>
<feature type="modified residue" description="4-aspartylphosphate" evidence="14">
    <location>
        <position position="61"/>
    </location>
</feature>
<dbReference type="InterPro" id="IPR036890">
    <property type="entry name" value="HATPase_C_sf"/>
</dbReference>
<dbReference type="CDD" id="cd17546">
    <property type="entry name" value="REC_hyHK_CKI1_RcsC-like"/>
    <property type="match status" value="1"/>
</dbReference>
<feature type="domain" description="PAC" evidence="18">
    <location>
        <begin position="247"/>
        <end position="300"/>
    </location>
</feature>
<dbReference type="NCBIfam" id="TIGR00229">
    <property type="entry name" value="sensory_box"/>
    <property type="match status" value="1"/>
</dbReference>